<sequence length="71" mass="8467">MIQIRLYLIHVGNGFITWTQMIHGKRVKEKQITMAFIMRNTMEIEHTLQYLILMLSNMDNLDNGPYDIKIK</sequence>
<dbReference type="Proteomes" id="UP000290902">
    <property type="component" value="Segment"/>
</dbReference>
<organism evidence="1">
    <name type="scientific">Gammapapillomavirus 19</name>
    <dbReference type="NCBI Taxonomy" id="1513264"/>
    <lineage>
        <taxon>Viruses</taxon>
        <taxon>Monodnaviria</taxon>
        <taxon>Shotokuvirae</taxon>
        <taxon>Cossaviricota</taxon>
        <taxon>Papovaviricetes</taxon>
        <taxon>Zurhausenvirales</taxon>
        <taxon>Papillomaviridae</taxon>
        <taxon>Firstpapillomavirinae</taxon>
        <taxon>Gammapapillomavirus</taxon>
    </lineage>
</organism>
<proteinExistence type="predicted"/>
<dbReference type="EMBL" id="MF588732">
    <property type="protein sequence ID" value="ATQ38466.1"/>
    <property type="molecule type" value="Genomic_DNA"/>
</dbReference>
<gene>
    <name evidence="1" type="primary">E4</name>
</gene>
<accession>A0A2D2ALX8</accession>
<protein>
    <submittedName>
        <fullName evidence="1">E4</fullName>
    </submittedName>
</protein>
<reference evidence="1" key="1">
    <citation type="journal article" date="2018" name="MSphere">
        <title>Metagenomic Discovery of 83 New Human Papillomavirus Types in Patients with Immunodeficiency.</title>
        <authorList>
            <person name="Pastrana D.V."/>
            <person name="Peretti A."/>
            <person name="Welch N.L."/>
            <person name="Borgogna C."/>
            <person name="Olivero C."/>
            <person name="Badolato R."/>
            <person name="Notarangelo L.D."/>
            <person name="Gariglio M."/>
            <person name="FitzGerald P.C."/>
            <person name="McIntosh C.E."/>
            <person name="Reeves J."/>
            <person name="Starrett G.J."/>
            <person name="Bliskovsky V."/>
            <person name="Velez D."/>
            <person name="Brownell I."/>
            <person name="Yarchoan R."/>
            <person name="Wyvill K.M."/>
            <person name="Uldrick T.S."/>
            <person name="Maldarelli F."/>
            <person name="Lisco A."/>
            <person name="Sereti I."/>
            <person name="Gonzalez C.M."/>
            <person name="Androphy E.J."/>
            <person name="McBride A.A."/>
            <person name="Van Doorslaer K."/>
            <person name="Garcia F."/>
            <person name="Dvoretzky I."/>
            <person name="Liu J.S."/>
            <person name="Han J."/>
            <person name="Murphy P.M."/>
            <person name="McDermott D.H."/>
            <person name="Buck C.B."/>
        </authorList>
    </citation>
    <scope>NUCLEOTIDE SEQUENCE</scope>
    <source>
        <strain evidence="1">Gamma19_TVMBSGc2450</strain>
    </source>
</reference>
<name>A0A2D2ALX8_9PAPI</name>
<evidence type="ECO:0000313" key="1">
    <source>
        <dbReference type="EMBL" id="ATQ38466.1"/>
    </source>
</evidence>